<comment type="caution">
    <text evidence="1">The sequence shown here is derived from an EMBL/GenBank/DDBJ whole genome shotgun (WGS) entry which is preliminary data.</text>
</comment>
<dbReference type="EMBL" id="BLXT01003697">
    <property type="protein sequence ID" value="GFO02982.1"/>
    <property type="molecule type" value="Genomic_DNA"/>
</dbReference>
<name>A0AAV4A7Z1_9GAST</name>
<dbReference type="AlphaFoldDB" id="A0AAV4A7Z1"/>
<evidence type="ECO:0000313" key="1">
    <source>
        <dbReference type="EMBL" id="GFO02982.1"/>
    </source>
</evidence>
<dbReference type="Proteomes" id="UP000735302">
    <property type="component" value="Unassembled WGS sequence"/>
</dbReference>
<proteinExistence type="predicted"/>
<dbReference type="Pfam" id="PF15397">
    <property type="entry name" value="DUF4618"/>
    <property type="match status" value="1"/>
</dbReference>
<evidence type="ECO:0000313" key="2">
    <source>
        <dbReference type="Proteomes" id="UP000735302"/>
    </source>
</evidence>
<accession>A0AAV4A7Z1</accession>
<keyword evidence="2" id="KW-1185">Reference proteome</keyword>
<reference evidence="1 2" key="1">
    <citation type="journal article" date="2021" name="Elife">
        <title>Chloroplast acquisition without the gene transfer in kleptoplastic sea slugs, Plakobranchus ocellatus.</title>
        <authorList>
            <person name="Maeda T."/>
            <person name="Takahashi S."/>
            <person name="Yoshida T."/>
            <person name="Shimamura S."/>
            <person name="Takaki Y."/>
            <person name="Nagai Y."/>
            <person name="Toyoda A."/>
            <person name="Suzuki Y."/>
            <person name="Arimoto A."/>
            <person name="Ishii H."/>
            <person name="Satoh N."/>
            <person name="Nishiyama T."/>
            <person name="Hasebe M."/>
            <person name="Maruyama T."/>
            <person name="Minagawa J."/>
            <person name="Obokata J."/>
            <person name="Shigenobu S."/>
        </authorList>
    </citation>
    <scope>NUCLEOTIDE SEQUENCE [LARGE SCALE GENOMIC DNA]</scope>
</reference>
<dbReference type="PANTHER" id="PTHR28574:SF1">
    <property type="entry name" value="RIKEN CDNA 6820408C15 GENE"/>
    <property type="match status" value="1"/>
</dbReference>
<dbReference type="PANTHER" id="PTHR28574">
    <property type="entry name" value="RIKEN CDNA 6820408C15"/>
    <property type="match status" value="1"/>
</dbReference>
<organism evidence="1 2">
    <name type="scientific">Plakobranchus ocellatus</name>
    <dbReference type="NCBI Taxonomy" id="259542"/>
    <lineage>
        <taxon>Eukaryota</taxon>
        <taxon>Metazoa</taxon>
        <taxon>Spiralia</taxon>
        <taxon>Lophotrochozoa</taxon>
        <taxon>Mollusca</taxon>
        <taxon>Gastropoda</taxon>
        <taxon>Heterobranchia</taxon>
        <taxon>Euthyneura</taxon>
        <taxon>Panpulmonata</taxon>
        <taxon>Sacoglossa</taxon>
        <taxon>Placobranchoidea</taxon>
        <taxon>Plakobranchidae</taxon>
        <taxon>Plakobranchus</taxon>
    </lineage>
</organism>
<gene>
    <name evidence="1" type="ORF">PoB_002948700</name>
</gene>
<protein>
    <submittedName>
        <fullName evidence="1">Uncharacterized protein</fullName>
    </submittedName>
</protein>
<feature type="non-terminal residue" evidence="1">
    <location>
        <position position="1"/>
    </location>
</feature>
<sequence>EIEFHKIQQVELNDVNKGLEEEIKVLLRHPKSNVRLQLFPEFFPSREKCSPDMDVVLDIPKQEWLPI</sequence>
<dbReference type="InterPro" id="IPR029236">
    <property type="entry name" value="DUF4618"/>
</dbReference>